<dbReference type="AlphaFoldDB" id="A0A1B6NVZ7"/>
<name>A0A1B6NVZ7_9ZZZZ</name>
<dbReference type="EMBL" id="AYSL01000484">
    <property type="protein sequence ID" value="KTF07533.1"/>
    <property type="molecule type" value="Genomic_DNA"/>
</dbReference>
<evidence type="ECO:0000313" key="1">
    <source>
        <dbReference type="EMBL" id="KTF07533.1"/>
    </source>
</evidence>
<reference evidence="1" key="1">
    <citation type="submission" date="2013-11" db="EMBL/GenBank/DDBJ databases">
        <title>Microbial diversity, functional groups and degradation webs in Northern and Southern Mediterranean and Red Sea marine crude oil polluted sites.</title>
        <authorList>
            <person name="Daffonchio D."/>
            <person name="Mapelli F."/>
            <person name="Ferrer M."/>
            <person name="Richter M."/>
            <person name="Cherif A."/>
            <person name="Malkawi H.I."/>
            <person name="Yakimov M.M."/>
            <person name="Abdel-Fattah Y.R."/>
            <person name="Blaghen M."/>
            <person name="Golyshin P.N."/>
            <person name="Kalogerakis N."/>
            <person name="Boon N."/>
            <person name="Magagnini M."/>
            <person name="Fava F."/>
        </authorList>
    </citation>
    <scope>NUCLEOTIDE SEQUENCE</scope>
</reference>
<comment type="caution">
    <text evidence="1">The sequence shown here is derived from an EMBL/GenBank/DDBJ whole genome shotgun (WGS) entry which is preliminary data.</text>
</comment>
<proteinExistence type="predicted"/>
<protein>
    <submittedName>
        <fullName evidence="1">Uncharacterized protein</fullName>
    </submittedName>
</protein>
<organism evidence="1">
    <name type="scientific">marine sediment metagenome</name>
    <dbReference type="NCBI Taxonomy" id="412755"/>
    <lineage>
        <taxon>unclassified sequences</taxon>
        <taxon>metagenomes</taxon>
        <taxon>ecological metagenomes</taxon>
    </lineage>
</organism>
<accession>A0A1B6NVZ7</accession>
<gene>
    <name evidence="1" type="ORF">MGSAQ_000969</name>
</gene>
<sequence>MQVNAFVCQGPPQHLDEDGVGGELANAFPVHRYSHP</sequence>